<dbReference type="Proteomes" id="UP001415169">
    <property type="component" value="Unassembled WGS sequence"/>
</dbReference>
<keyword evidence="2" id="KW-1185">Reference proteome</keyword>
<reference evidence="1" key="1">
    <citation type="journal article" date="2014" name="Int. J. Syst. Evol. Microbiol.">
        <title>Complete genome of a new Firmicutes species belonging to the dominant human colonic microbiota ('Ruminococcus bicirculans') reveals two chromosomes and a selective capacity to utilize plant glucans.</title>
        <authorList>
            <consortium name="NISC Comparative Sequencing Program"/>
            <person name="Wegmann U."/>
            <person name="Louis P."/>
            <person name="Goesmann A."/>
            <person name="Henrissat B."/>
            <person name="Duncan S.H."/>
            <person name="Flint H.J."/>
        </authorList>
    </citation>
    <scope>NUCLEOTIDE SEQUENCE</scope>
    <source>
        <strain evidence="1">JCM 17590</strain>
    </source>
</reference>
<accession>A0ABP7ZN30</accession>
<evidence type="ECO:0008006" key="3">
    <source>
        <dbReference type="Google" id="ProtNLM"/>
    </source>
</evidence>
<name>A0ABP7ZN30_9MICO</name>
<gene>
    <name evidence="1" type="ORF">GCM10022286_28460</name>
</gene>
<reference evidence="1" key="2">
    <citation type="submission" date="2023-12" db="EMBL/GenBank/DDBJ databases">
        <authorList>
            <person name="Sun Q."/>
            <person name="Inoue M."/>
        </authorList>
    </citation>
    <scope>NUCLEOTIDE SEQUENCE</scope>
    <source>
        <strain evidence="1">JCM 17590</strain>
    </source>
</reference>
<dbReference type="EMBL" id="BAABBV010000002">
    <property type="protein sequence ID" value="GAA4165389.1"/>
    <property type="molecule type" value="Genomic_DNA"/>
</dbReference>
<protein>
    <recommendedName>
        <fullName evidence="3">Transcriptional regulator, AbiEi antitoxin, Type IV TA system</fullName>
    </recommendedName>
</protein>
<sequence>MKADHAIALAHEMGLIVNFDARGRRTDSEALSRGVRAGTHRRLVPGVFVRAETWNSSTPLARYRMRLVATATTMSPLAVFSHLSAAVIHGLPVLGTLPDVVDVTVPQTSGGRSTAHVRRRAAPLEPGETVSVGGFLVTTVARTVADIARTEPFVRAVATADAALHLKRTRGPLLSLDELAELVDSQQRRKGAAKLRRVAEFATPLSDSVRESQSRCLIHLAGFPPPELQHEWRDRDGVIGYTDFWWPLHGLVGEYDGKVKYVKPEYLKGLTQSEVIEAEKRREDRIRALGPRFTRWTTWHLTVPRLTRHLTAAGLPLARSPRSA</sequence>
<organism evidence="1 2">
    <name type="scientific">Gryllotalpicola daejeonensis</name>
    <dbReference type="NCBI Taxonomy" id="993087"/>
    <lineage>
        <taxon>Bacteria</taxon>
        <taxon>Bacillati</taxon>
        <taxon>Actinomycetota</taxon>
        <taxon>Actinomycetes</taxon>
        <taxon>Micrococcales</taxon>
        <taxon>Microbacteriaceae</taxon>
        <taxon>Gryllotalpicola</taxon>
    </lineage>
</organism>
<comment type="caution">
    <text evidence="1">The sequence shown here is derived from an EMBL/GenBank/DDBJ whole genome shotgun (WGS) entry which is preliminary data.</text>
</comment>
<evidence type="ECO:0000313" key="1">
    <source>
        <dbReference type="EMBL" id="GAA4165389.1"/>
    </source>
</evidence>
<dbReference type="RefSeq" id="WP_344792547.1">
    <property type="nucleotide sequence ID" value="NZ_BAABBV010000002.1"/>
</dbReference>
<proteinExistence type="predicted"/>
<evidence type="ECO:0000313" key="2">
    <source>
        <dbReference type="Proteomes" id="UP001415169"/>
    </source>
</evidence>